<evidence type="ECO:0000313" key="9">
    <source>
        <dbReference type="Proteomes" id="UP001589865"/>
    </source>
</evidence>
<keyword evidence="9" id="KW-1185">Reference proteome</keyword>
<evidence type="ECO:0000256" key="5">
    <source>
        <dbReference type="ARBA" id="ARBA00022989"/>
    </source>
</evidence>
<reference evidence="8 9" key="1">
    <citation type="submission" date="2024-09" db="EMBL/GenBank/DDBJ databases">
        <authorList>
            <person name="Sun Q."/>
            <person name="Mori K."/>
        </authorList>
    </citation>
    <scope>NUCLEOTIDE SEQUENCE [LARGE SCALE GENOMIC DNA]</scope>
    <source>
        <strain evidence="8 9">TBRC 5777</strain>
    </source>
</reference>
<protein>
    <submittedName>
        <fullName evidence="8">DUF350 domain-containing protein</fullName>
    </submittedName>
</protein>
<proteinExistence type="inferred from homology"/>
<evidence type="ECO:0000256" key="7">
    <source>
        <dbReference type="SAM" id="Phobius"/>
    </source>
</evidence>
<keyword evidence="3" id="KW-1003">Cell membrane</keyword>
<accession>A0ABV6JWL2</accession>
<comment type="subcellular location">
    <subcellularLocation>
        <location evidence="1">Cell membrane</location>
        <topology evidence="1">Multi-pass membrane protein</topology>
    </subcellularLocation>
</comment>
<feature type="transmembrane region" description="Helical" evidence="7">
    <location>
        <begin position="113"/>
        <end position="134"/>
    </location>
</feature>
<feature type="transmembrane region" description="Helical" evidence="7">
    <location>
        <begin position="47"/>
        <end position="74"/>
    </location>
</feature>
<keyword evidence="4 7" id="KW-0812">Transmembrane</keyword>
<feature type="transmembrane region" description="Helical" evidence="7">
    <location>
        <begin position="14"/>
        <end position="35"/>
    </location>
</feature>
<name>A0ABV6JWL2_9PROT</name>
<keyword evidence="6 7" id="KW-0472">Membrane</keyword>
<organism evidence="8 9">
    <name type="scientific">Roseomonas elaeocarpi</name>
    <dbReference type="NCBI Taxonomy" id="907779"/>
    <lineage>
        <taxon>Bacteria</taxon>
        <taxon>Pseudomonadati</taxon>
        <taxon>Pseudomonadota</taxon>
        <taxon>Alphaproteobacteria</taxon>
        <taxon>Acetobacterales</taxon>
        <taxon>Roseomonadaceae</taxon>
        <taxon>Roseomonas</taxon>
    </lineage>
</organism>
<sequence>MRSSIGYLATLPDFLTWFATAAAMTGAFVLAYTLLTPWREFRLIRAGNAAAALSFTGTLTGYALVLCSIMRGAVSRADMLSWGLVGLAVQLLALLLARLIIGPGLRERMERGDLAAGIVLAGLSLACGLLNAATMTPDGTTAEP</sequence>
<dbReference type="PANTHER" id="PTHR40043:SF1">
    <property type="entry name" value="UPF0719 INNER MEMBRANE PROTEIN YJFL"/>
    <property type="match status" value="1"/>
</dbReference>
<dbReference type="InterPro" id="IPR007140">
    <property type="entry name" value="DUF350"/>
</dbReference>
<dbReference type="PANTHER" id="PTHR40043">
    <property type="entry name" value="UPF0719 INNER MEMBRANE PROTEIN YJFL"/>
    <property type="match status" value="1"/>
</dbReference>
<dbReference type="EMBL" id="JBHLUN010000012">
    <property type="protein sequence ID" value="MFC0410024.1"/>
    <property type="molecule type" value="Genomic_DNA"/>
</dbReference>
<comment type="caution">
    <text evidence="8">The sequence shown here is derived from an EMBL/GenBank/DDBJ whole genome shotgun (WGS) entry which is preliminary data.</text>
</comment>
<gene>
    <name evidence="8" type="ORF">ACFFGY_17355</name>
</gene>
<evidence type="ECO:0000256" key="1">
    <source>
        <dbReference type="ARBA" id="ARBA00004651"/>
    </source>
</evidence>
<evidence type="ECO:0000256" key="6">
    <source>
        <dbReference type="ARBA" id="ARBA00023136"/>
    </source>
</evidence>
<dbReference type="RefSeq" id="WP_377045770.1">
    <property type="nucleotide sequence ID" value="NZ_JBHLUN010000012.1"/>
</dbReference>
<keyword evidence="5 7" id="KW-1133">Transmembrane helix</keyword>
<feature type="transmembrane region" description="Helical" evidence="7">
    <location>
        <begin position="80"/>
        <end position="101"/>
    </location>
</feature>
<dbReference type="Pfam" id="PF03994">
    <property type="entry name" value="DUF350"/>
    <property type="match status" value="1"/>
</dbReference>
<evidence type="ECO:0000256" key="2">
    <source>
        <dbReference type="ARBA" id="ARBA00005779"/>
    </source>
</evidence>
<dbReference type="Proteomes" id="UP001589865">
    <property type="component" value="Unassembled WGS sequence"/>
</dbReference>
<evidence type="ECO:0000256" key="3">
    <source>
        <dbReference type="ARBA" id="ARBA00022475"/>
    </source>
</evidence>
<comment type="similarity">
    <text evidence="2">Belongs to the UPF0719 family.</text>
</comment>
<evidence type="ECO:0000256" key="4">
    <source>
        <dbReference type="ARBA" id="ARBA00022692"/>
    </source>
</evidence>
<evidence type="ECO:0000313" key="8">
    <source>
        <dbReference type="EMBL" id="MFC0410024.1"/>
    </source>
</evidence>